<dbReference type="Gene3D" id="3.40.190.290">
    <property type="match status" value="1"/>
</dbReference>
<dbReference type="InterPro" id="IPR036388">
    <property type="entry name" value="WH-like_DNA-bd_sf"/>
</dbReference>
<dbReference type="PANTHER" id="PTHR30537">
    <property type="entry name" value="HTH-TYPE TRANSCRIPTIONAL REGULATOR"/>
    <property type="match status" value="1"/>
</dbReference>
<dbReference type="SUPFAM" id="SSF53850">
    <property type="entry name" value="Periplasmic binding protein-like II"/>
    <property type="match status" value="1"/>
</dbReference>
<keyword evidence="7" id="KW-1185">Reference proteome</keyword>
<dbReference type="RefSeq" id="WP_379727735.1">
    <property type="nucleotide sequence ID" value="NZ_JBHRYJ010000003.1"/>
</dbReference>
<dbReference type="CDD" id="cd08474">
    <property type="entry name" value="PBP2_CrgA_like_5"/>
    <property type="match status" value="1"/>
</dbReference>
<evidence type="ECO:0000313" key="7">
    <source>
        <dbReference type="Proteomes" id="UP001595711"/>
    </source>
</evidence>
<reference evidence="7" key="1">
    <citation type="journal article" date="2019" name="Int. J. Syst. Evol. Microbiol.">
        <title>The Global Catalogue of Microorganisms (GCM) 10K type strain sequencing project: providing services to taxonomists for standard genome sequencing and annotation.</title>
        <authorList>
            <consortium name="The Broad Institute Genomics Platform"/>
            <consortium name="The Broad Institute Genome Sequencing Center for Infectious Disease"/>
            <person name="Wu L."/>
            <person name="Ma J."/>
        </authorList>
    </citation>
    <scope>NUCLEOTIDE SEQUENCE [LARGE SCALE GENOMIC DNA]</scope>
    <source>
        <strain evidence="7">KCTC 42182</strain>
    </source>
</reference>
<comment type="caution">
    <text evidence="6">The sequence shown here is derived from an EMBL/GenBank/DDBJ whole genome shotgun (WGS) entry which is preliminary data.</text>
</comment>
<dbReference type="EMBL" id="JBHRYJ010000003">
    <property type="protein sequence ID" value="MFC3676673.1"/>
    <property type="molecule type" value="Genomic_DNA"/>
</dbReference>
<comment type="similarity">
    <text evidence="1">Belongs to the LysR transcriptional regulatory family.</text>
</comment>
<dbReference type="PROSITE" id="PS50931">
    <property type="entry name" value="HTH_LYSR"/>
    <property type="match status" value="1"/>
</dbReference>
<organism evidence="6 7">
    <name type="scientific">Ferrovibrio xuzhouensis</name>
    <dbReference type="NCBI Taxonomy" id="1576914"/>
    <lineage>
        <taxon>Bacteria</taxon>
        <taxon>Pseudomonadati</taxon>
        <taxon>Pseudomonadota</taxon>
        <taxon>Alphaproteobacteria</taxon>
        <taxon>Rhodospirillales</taxon>
        <taxon>Rhodospirillaceae</taxon>
        <taxon>Ferrovibrio</taxon>
    </lineage>
</organism>
<evidence type="ECO:0000256" key="4">
    <source>
        <dbReference type="ARBA" id="ARBA00023163"/>
    </source>
</evidence>
<feature type="domain" description="HTH lysR-type" evidence="5">
    <location>
        <begin position="9"/>
        <end position="65"/>
    </location>
</feature>
<dbReference type="SUPFAM" id="SSF46785">
    <property type="entry name" value="Winged helix' DNA-binding domain"/>
    <property type="match status" value="1"/>
</dbReference>
<name>A0ABV7VI52_9PROT</name>
<proteinExistence type="inferred from homology"/>
<sequence length="319" mass="35228">MDSLLSGSDYNQLRAFVAVGELLSFSRAAEALGVSPSALSQLVRGFEERVGVRLLQRTTRSVALTEAGEMLFRRVRPAVSELGDAIGQVRRTRNRPAGTLRVHVFRSAAESFLEPMLPAFMATYPEVVLDITLDDAVVDMVANGYDAAIRIGEVIERDMVAVPLGPELRMVAVATPAYIAAHGMPQHPRDLVRHRCIRWRWPGHVTPYAWEFCENGTWFEVAVDGPLIVSDKDMDIRATLLGLGIGFPAEHAVAEHIAAGRLVPMLQAWSAPFPGFFLCYPQQRQMAPALRAFIDALRNPAALHMKQSAEDAAVDQRFR</sequence>
<dbReference type="PANTHER" id="PTHR30537:SF1">
    <property type="entry name" value="HTH-TYPE TRANSCRIPTIONAL REGULATOR PGRR"/>
    <property type="match status" value="1"/>
</dbReference>
<keyword evidence="3" id="KW-0238">DNA-binding</keyword>
<keyword evidence="2" id="KW-0805">Transcription regulation</keyword>
<accession>A0ABV7VI52</accession>
<dbReference type="InterPro" id="IPR005119">
    <property type="entry name" value="LysR_subst-bd"/>
</dbReference>
<protein>
    <submittedName>
        <fullName evidence="6">LysR family transcriptional regulator</fullName>
    </submittedName>
</protein>
<dbReference type="InterPro" id="IPR000847">
    <property type="entry name" value="LysR_HTH_N"/>
</dbReference>
<keyword evidence="4" id="KW-0804">Transcription</keyword>
<dbReference type="Proteomes" id="UP001595711">
    <property type="component" value="Unassembled WGS sequence"/>
</dbReference>
<gene>
    <name evidence="6" type="ORF">ACFOOQ_14040</name>
</gene>
<evidence type="ECO:0000256" key="2">
    <source>
        <dbReference type="ARBA" id="ARBA00023015"/>
    </source>
</evidence>
<evidence type="ECO:0000259" key="5">
    <source>
        <dbReference type="PROSITE" id="PS50931"/>
    </source>
</evidence>
<evidence type="ECO:0000256" key="3">
    <source>
        <dbReference type="ARBA" id="ARBA00023125"/>
    </source>
</evidence>
<evidence type="ECO:0000256" key="1">
    <source>
        <dbReference type="ARBA" id="ARBA00009437"/>
    </source>
</evidence>
<dbReference type="InterPro" id="IPR058163">
    <property type="entry name" value="LysR-type_TF_proteobact-type"/>
</dbReference>
<dbReference type="Pfam" id="PF03466">
    <property type="entry name" value="LysR_substrate"/>
    <property type="match status" value="1"/>
</dbReference>
<dbReference type="InterPro" id="IPR036390">
    <property type="entry name" value="WH_DNA-bd_sf"/>
</dbReference>
<dbReference type="Gene3D" id="1.10.10.10">
    <property type="entry name" value="Winged helix-like DNA-binding domain superfamily/Winged helix DNA-binding domain"/>
    <property type="match status" value="1"/>
</dbReference>
<dbReference type="Pfam" id="PF00126">
    <property type="entry name" value="HTH_1"/>
    <property type="match status" value="1"/>
</dbReference>
<evidence type="ECO:0000313" key="6">
    <source>
        <dbReference type="EMBL" id="MFC3676673.1"/>
    </source>
</evidence>